<sequence length="472" mass="53490">MSRQARKDSAAAAAAQDVLKLDAARVRKAGAAPVRKAAAPVRKAAAPARKDAAAPARKDSAATPPRSFTDGSYFYNGSAGDFFSSPRPSFHQSSDPATWGSNATPPGGFTNFIQPQLSQNFIFGREPSHYPAFRQPHSTQDAESEEGFSTPISANDNSTYINLDNEEEAPRTEKRIFWTQEEDVRMMSSWLLNSTDSSCGADRKNEQYWSDVEVTYNETTPSHRVRNAKQIKDRFHKVNKWTDLFHSAWLKARMVYSSGYNDQMWIEKAHAFYLEDNDKLNLGPFVLMEVWNTIKTEAKWITYNNGLKAARKKLATKGSGSEKEEGAGDHIDVDELDQPRPMGQKQAKKLKFAKSKEVEHIDLEELEKFDKIQDKQNASRLKVLEVQQKLSSEKIEQSKLAHMAAKEQKEAAKEQKEAAQMQMEAKKIELETRMFETYNRLLSMDLSLMSTEEKEDHANTIKFLKNKLFAEK</sequence>
<reference evidence="3 4" key="2">
    <citation type="submission" date="2024-10" db="EMBL/GenBank/DDBJ databases">
        <authorList>
            <person name="Ryan C."/>
        </authorList>
    </citation>
    <scope>NUCLEOTIDE SEQUENCE [LARGE SCALE GENOMIC DNA]</scope>
</reference>
<feature type="compositionally biased region" description="Basic and acidic residues" evidence="2">
    <location>
        <begin position="320"/>
        <end position="333"/>
    </location>
</feature>
<dbReference type="PANTHER" id="PTHR45224:SF3">
    <property type="entry name" value="OS11G0506300 PROTEIN"/>
    <property type="match status" value="1"/>
</dbReference>
<feature type="region of interest" description="Disordered" evidence="2">
    <location>
        <begin position="86"/>
        <end position="111"/>
    </location>
</feature>
<evidence type="ECO:0000256" key="1">
    <source>
        <dbReference type="SAM" id="Coils"/>
    </source>
</evidence>
<evidence type="ECO:0008006" key="5">
    <source>
        <dbReference type="Google" id="ProtNLM"/>
    </source>
</evidence>
<gene>
    <name evidence="3" type="ORF">URODEC1_LOCUS24164</name>
</gene>
<proteinExistence type="predicted"/>
<dbReference type="EMBL" id="OZ075124">
    <property type="protein sequence ID" value="CAL4926820.1"/>
    <property type="molecule type" value="Genomic_DNA"/>
</dbReference>
<feature type="coiled-coil region" evidence="1">
    <location>
        <begin position="395"/>
        <end position="433"/>
    </location>
</feature>
<feature type="compositionally biased region" description="Polar residues" evidence="2">
    <location>
        <begin position="86"/>
        <end position="104"/>
    </location>
</feature>
<feature type="region of interest" description="Disordered" evidence="2">
    <location>
        <begin position="316"/>
        <end position="340"/>
    </location>
</feature>
<protein>
    <recommendedName>
        <fullName evidence="5">No apical meristem-associated C-terminal domain-containing protein</fullName>
    </recommendedName>
</protein>
<dbReference type="AlphaFoldDB" id="A0ABC8XGQ7"/>
<evidence type="ECO:0000313" key="4">
    <source>
        <dbReference type="Proteomes" id="UP001497457"/>
    </source>
</evidence>
<organism evidence="3 4">
    <name type="scientific">Urochloa decumbens</name>
    <dbReference type="NCBI Taxonomy" id="240449"/>
    <lineage>
        <taxon>Eukaryota</taxon>
        <taxon>Viridiplantae</taxon>
        <taxon>Streptophyta</taxon>
        <taxon>Embryophyta</taxon>
        <taxon>Tracheophyta</taxon>
        <taxon>Spermatophyta</taxon>
        <taxon>Magnoliopsida</taxon>
        <taxon>Liliopsida</taxon>
        <taxon>Poales</taxon>
        <taxon>Poaceae</taxon>
        <taxon>PACMAD clade</taxon>
        <taxon>Panicoideae</taxon>
        <taxon>Panicodae</taxon>
        <taxon>Paniceae</taxon>
        <taxon>Melinidinae</taxon>
        <taxon>Urochloa</taxon>
    </lineage>
</organism>
<dbReference type="PANTHER" id="PTHR45224">
    <property type="entry name" value="OS01G0527900 PROTEIN-RELATED"/>
    <property type="match status" value="1"/>
</dbReference>
<evidence type="ECO:0000313" key="3">
    <source>
        <dbReference type="EMBL" id="CAL4926820.1"/>
    </source>
</evidence>
<name>A0ABC8XGQ7_9POAL</name>
<accession>A0ABC8XGQ7</accession>
<dbReference type="Proteomes" id="UP001497457">
    <property type="component" value="Chromosome 14rd"/>
</dbReference>
<evidence type="ECO:0000256" key="2">
    <source>
        <dbReference type="SAM" id="MobiDB-lite"/>
    </source>
</evidence>
<reference evidence="4" key="1">
    <citation type="submission" date="2024-06" db="EMBL/GenBank/DDBJ databases">
        <authorList>
            <person name="Ryan C."/>
        </authorList>
    </citation>
    <scope>NUCLEOTIDE SEQUENCE [LARGE SCALE GENOMIC DNA]</scope>
</reference>
<feature type="region of interest" description="Disordered" evidence="2">
    <location>
        <begin position="29"/>
        <end position="68"/>
    </location>
</feature>
<feature type="region of interest" description="Disordered" evidence="2">
    <location>
        <begin position="134"/>
        <end position="158"/>
    </location>
</feature>
<feature type="compositionally biased region" description="Basic and acidic residues" evidence="2">
    <location>
        <begin position="48"/>
        <end position="60"/>
    </location>
</feature>
<keyword evidence="4" id="KW-1185">Reference proteome</keyword>
<feature type="compositionally biased region" description="Low complexity" evidence="2">
    <location>
        <begin position="29"/>
        <end position="47"/>
    </location>
</feature>
<keyword evidence="1" id="KW-0175">Coiled coil</keyword>